<gene>
    <name evidence="1" type="ORF">S01H1_23201</name>
</gene>
<name>X0TPY8_9ZZZZ</name>
<evidence type="ECO:0000313" key="1">
    <source>
        <dbReference type="EMBL" id="GAF95588.1"/>
    </source>
</evidence>
<proteinExistence type="predicted"/>
<protein>
    <recommendedName>
        <fullName evidence="2">Prevent-host-death family protein</fullName>
    </recommendedName>
</protein>
<dbReference type="EMBL" id="BARS01013314">
    <property type="protein sequence ID" value="GAF95588.1"/>
    <property type="molecule type" value="Genomic_DNA"/>
</dbReference>
<accession>X0TPY8</accession>
<dbReference type="AlphaFoldDB" id="X0TPY8"/>
<evidence type="ECO:0008006" key="2">
    <source>
        <dbReference type="Google" id="ProtNLM"/>
    </source>
</evidence>
<organism evidence="1">
    <name type="scientific">marine sediment metagenome</name>
    <dbReference type="NCBI Taxonomy" id="412755"/>
    <lineage>
        <taxon>unclassified sequences</taxon>
        <taxon>metagenomes</taxon>
        <taxon>ecological metagenomes</taxon>
    </lineage>
</organism>
<comment type="caution">
    <text evidence="1">The sequence shown here is derived from an EMBL/GenBank/DDBJ whole genome shotgun (WGS) entry which is preliminary data.</text>
</comment>
<reference evidence="1" key="1">
    <citation type="journal article" date="2014" name="Front. Microbiol.">
        <title>High frequency of phylogenetically diverse reductive dehalogenase-homologous genes in deep subseafloor sedimentary metagenomes.</title>
        <authorList>
            <person name="Kawai M."/>
            <person name="Futagami T."/>
            <person name="Toyoda A."/>
            <person name="Takaki Y."/>
            <person name="Nishi S."/>
            <person name="Hori S."/>
            <person name="Arai W."/>
            <person name="Tsubouchi T."/>
            <person name="Morono Y."/>
            <person name="Uchiyama I."/>
            <person name="Ito T."/>
            <person name="Fujiyama A."/>
            <person name="Inagaki F."/>
            <person name="Takami H."/>
        </authorList>
    </citation>
    <scope>NUCLEOTIDE SEQUENCE</scope>
    <source>
        <strain evidence="1">Expedition CK06-06</strain>
    </source>
</reference>
<sequence>MQRSRAVAVLLSVDTFERMTYEREVLGILAKGETDIRKANGVSVEQALAEVDALLERGTP</sequence>